<dbReference type="AlphaFoldDB" id="A0A9W8MY77"/>
<gene>
    <name evidence="2" type="ORF">NLJ89_g2242</name>
</gene>
<evidence type="ECO:0000313" key="3">
    <source>
        <dbReference type="Proteomes" id="UP001148786"/>
    </source>
</evidence>
<dbReference type="Proteomes" id="UP001148786">
    <property type="component" value="Unassembled WGS sequence"/>
</dbReference>
<feature type="transmembrane region" description="Helical" evidence="1">
    <location>
        <begin position="98"/>
        <end position="122"/>
    </location>
</feature>
<name>A0A9W8MY77_9AGAR</name>
<organism evidence="2 3">
    <name type="scientific">Agrocybe chaxingu</name>
    <dbReference type="NCBI Taxonomy" id="84603"/>
    <lineage>
        <taxon>Eukaryota</taxon>
        <taxon>Fungi</taxon>
        <taxon>Dikarya</taxon>
        <taxon>Basidiomycota</taxon>
        <taxon>Agaricomycotina</taxon>
        <taxon>Agaricomycetes</taxon>
        <taxon>Agaricomycetidae</taxon>
        <taxon>Agaricales</taxon>
        <taxon>Agaricineae</taxon>
        <taxon>Strophariaceae</taxon>
        <taxon>Agrocybe</taxon>
    </lineage>
</organism>
<reference evidence="2" key="1">
    <citation type="submission" date="2022-07" db="EMBL/GenBank/DDBJ databases">
        <title>Genome Sequence of Agrocybe chaxingu.</title>
        <authorList>
            <person name="Buettner E."/>
        </authorList>
    </citation>
    <scope>NUCLEOTIDE SEQUENCE</scope>
    <source>
        <strain evidence="2">MP-N11</strain>
    </source>
</reference>
<evidence type="ECO:0000256" key="1">
    <source>
        <dbReference type="SAM" id="Phobius"/>
    </source>
</evidence>
<evidence type="ECO:0000313" key="2">
    <source>
        <dbReference type="EMBL" id="KAJ3514675.1"/>
    </source>
</evidence>
<sequence>MPSSAPARRGPDVPPIAGNEVVQAIMRLLHDRLPGVALAGAITMEVVHRAIDVLKKHILSILGTGFLTAALATLLPSLLVVAVNAIGFTAAGAFGATAAIASPAVIGVGVAFGVIGAGVLGYKWYERRQARRIVAVASGGSDDSDDRKETSERQVAVRQTANLFDLFRRRPKID</sequence>
<comment type="caution">
    <text evidence="2">The sequence shown here is derived from an EMBL/GenBank/DDBJ whole genome shotgun (WGS) entry which is preliminary data.</text>
</comment>
<feature type="transmembrane region" description="Helical" evidence="1">
    <location>
        <begin position="58"/>
        <end position="86"/>
    </location>
</feature>
<proteinExistence type="predicted"/>
<accession>A0A9W8MY77</accession>
<dbReference type="OrthoDB" id="3068660at2759"/>
<keyword evidence="3" id="KW-1185">Reference proteome</keyword>
<keyword evidence="1" id="KW-1133">Transmembrane helix</keyword>
<dbReference type="EMBL" id="JANKHO010000133">
    <property type="protein sequence ID" value="KAJ3514675.1"/>
    <property type="molecule type" value="Genomic_DNA"/>
</dbReference>
<keyword evidence="1" id="KW-0472">Membrane</keyword>
<keyword evidence="1" id="KW-0812">Transmembrane</keyword>
<protein>
    <submittedName>
        <fullName evidence="2">Uncharacterized protein</fullName>
    </submittedName>
</protein>